<dbReference type="EMBL" id="RCMG01001463">
    <property type="protein sequence ID" value="KAG2826730.1"/>
    <property type="molecule type" value="Genomic_DNA"/>
</dbReference>
<sequence>MDKVNKIQGTTEIPARVCLSESANGQTLNVNTDPSDGLTLQPHKVIFVNSKRGRIEDDGTKT</sequence>
<organism evidence="7 8">
    <name type="scientific">Phytophthora cactorum</name>
    <dbReference type="NCBI Taxonomy" id="29920"/>
    <lineage>
        <taxon>Eukaryota</taxon>
        <taxon>Sar</taxon>
        <taxon>Stramenopiles</taxon>
        <taxon>Oomycota</taxon>
        <taxon>Peronosporomycetes</taxon>
        <taxon>Peronosporales</taxon>
        <taxon>Peronosporaceae</taxon>
        <taxon>Phytophthora</taxon>
    </lineage>
</organism>
<evidence type="ECO:0000313" key="5">
    <source>
        <dbReference type="EMBL" id="KAG3207671.1"/>
    </source>
</evidence>
<proteinExistence type="predicted"/>
<dbReference type="EMBL" id="RCMK01001532">
    <property type="protein sequence ID" value="KAG2892548.1"/>
    <property type="molecule type" value="Genomic_DNA"/>
</dbReference>
<evidence type="ECO:0000313" key="7">
    <source>
        <dbReference type="EMBL" id="RAW33654.1"/>
    </source>
</evidence>
<dbReference type="Proteomes" id="UP000736787">
    <property type="component" value="Unassembled WGS sequence"/>
</dbReference>
<evidence type="ECO:0000313" key="6">
    <source>
        <dbReference type="EMBL" id="KAG6945821.1"/>
    </source>
</evidence>
<reference evidence="1" key="2">
    <citation type="submission" date="2018-10" db="EMBL/GenBank/DDBJ databases">
        <title>Effector identification in a new, highly contiguous assembly of the strawberry crown rot pathogen Phytophthora cactorum.</title>
        <authorList>
            <person name="Armitage A.D."/>
            <person name="Nellist C.F."/>
            <person name="Bates H."/>
            <person name="Vickerstaff R.J."/>
            <person name="Harrison R.J."/>
        </authorList>
    </citation>
    <scope>NUCLEOTIDE SEQUENCE</scope>
    <source>
        <strain evidence="1">15-7</strain>
        <strain evidence="2">4032</strain>
        <strain evidence="3">4040</strain>
        <strain evidence="4">P415</strain>
        <strain evidence="5">P421</strain>
    </source>
</reference>
<dbReference type="VEuPathDB" id="FungiDB:PC110_g10013"/>
<evidence type="ECO:0000313" key="8">
    <source>
        <dbReference type="Proteomes" id="UP000251314"/>
    </source>
</evidence>
<keyword evidence="8" id="KW-1185">Reference proteome</keyword>
<dbReference type="Proteomes" id="UP000735874">
    <property type="component" value="Unassembled WGS sequence"/>
</dbReference>
<protein>
    <submittedName>
        <fullName evidence="7">Uncharacterized protein</fullName>
    </submittedName>
</protein>
<reference evidence="7 8" key="1">
    <citation type="submission" date="2018-01" db="EMBL/GenBank/DDBJ databases">
        <title>Draft genome of the strawberry crown rot pathogen Phytophthora cactorum.</title>
        <authorList>
            <person name="Armitage A.D."/>
            <person name="Lysoe E."/>
            <person name="Nellist C.F."/>
            <person name="Harrison R.J."/>
            <person name="Brurberg M.B."/>
        </authorList>
    </citation>
    <scope>NUCLEOTIDE SEQUENCE [LARGE SCALE GENOMIC DNA]</scope>
    <source>
        <strain evidence="7 8">10300</strain>
    </source>
</reference>
<accession>A0A329S9W2</accession>
<evidence type="ECO:0000313" key="1">
    <source>
        <dbReference type="EMBL" id="KAG2826730.1"/>
    </source>
</evidence>
<comment type="caution">
    <text evidence="7">The sequence shown here is derived from an EMBL/GenBank/DDBJ whole genome shotgun (WGS) entry which is preliminary data.</text>
</comment>
<evidence type="ECO:0000313" key="2">
    <source>
        <dbReference type="EMBL" id="KAG2883693.1"/>
    </source>
</evidence>
<dbReference type="EMBL" id="RCML01001499">
    <property type="protein sequence ID" value="KAG2962165.1"/>
    <property type="molecule type" value="Genomic_DNA"/>
</dbReference>
<reference evidence="6" key="3">
    <citation type="submission" date="2021-01" db="EMBL/GenBank/DDBJ databases">
        <title>Phytophthora aleatoria, a newly-described species from Pinus radiata is distinct from Phytophthora cactorum isolates based on comparative genomics.</title>
        <authorList>
            <person name="Mcdougal R."/>
            <person name="Panda P."/>
            <person name="Williams N."/>
            <person name="Studholme D.J."/>
        </authorList>
    </citation>
    <scope>NUCLEOTIDE SEQUENCE</scope>
    <source>
        <strain evidence="6">NZFS 3830</strain>
    </source>
</reference>
<dbReference type="Proteomes" id="UP000251314">
    <property type="component" value="Unassembled WGS sequence"/>
</dbReference>
<name>A0A329S9W2_9STRA</name>
<dbReference type="Proteomes" id="UP000760860">
    <property type="component" value="Unassembled WGS sequence"/>
</dbReference>
<dbReference type="EMBL" id="JAENGZ010001879">
    <property type="protein sequence ID" value="KAG6945821.1"/>
    <property type="molecule type" value="Genomic_DNA"/>
</dbReference>
<dbReference type="AlphaFoldDB" id="A0A329S9W2"/>
<dbReference type="Proteomes" id="UP000697107">
    <property type="component" value="Unassembled WGS sequence"/>
</dbReference>
<dbReference type="EMBL" id="RCMI01001552">
    <property type="protein sequence ID" value="KAG2883693.1"/>
    <property type="molecule type" value="Genomic_DNA"/>
</dbReference>
<dbReference type="EMBL" id="RCMV01001668">
    <property type="protein sequence ID" value="KAG3207671.1"/>
    <property type="molecule type" value="Genomic_DNA"/>
</dbReference>
<dbReference type="Proteomes" id="UP000688947">
    <property type="component" value="Unassembled WGS sequence"/>
</dbReference>
<dbReference type="OrthoDB" id="10269998at2759"/>
<gene>
    <name evidence="6" type="ORF">JG687_00017068</name>
    <name evidence="7" type="ORF">PC110_g10013</name>
    <name evidence="1" type="ORF">PC113_g21723</name>
    <name evidence="2" type="ORF">PC115_g21547</name>
    <name evidence="3" type="ORF">PC117_g23999</name>
    <name evidence="4" type="ORF">PC118_g21578</name>
    <name evidence="5" type="ORF">PC129_g21291</name>
</gene>
<evidence type="ECO:0000313" key="3">
    <source>
        <dbReference type="EMBL" id="KAG2892548.1"/>
    </source>
</evidence>
<evidence type="ECO:0000313" key="4">
    <source>
        <dbReference type="EMBL" id="KAG2962165.1"/>
    </source>
</evidence>
<dbReference type="Proteomes" id="UP000774804">
    <property type="component" value="Unassembled WGS sequence"/>
</dbReference>
<dbReference type="EMBL" id="MJFZ01000230">
    <property type="protein sequence ID" value="RAW33654.1"/>
    <property type="molecule type" value="Genomic_DNA"/>
</dbReference>